<comment type="caution">
    <text evidence="2">The sequence shown here is derived from an EMBL/GenBank/DDBJ whole genome shotgun (WGS) entry which is preliminary data.</text>
</comment>
<proteinExistence type="predicted"/>
<evidence type="ECO:0000313" key="3">
    <source>
        <dbReference type="Proteomes" id="UP000291343"/>
    </source>
</evidence>
<evidence type="ECO:0000313" key="2">
    <source>
        <dbReference type="EMBL" id="RZF40411.1"/>
    </source>
</evidence>
<keyword evidence="3" id="KW-1185">Reference proteome</keyword>
<dbReference type="EMBL" id="QKKF02018378">
    <property type="protein sequence ID" value="RZF40411.1"/>
    <property type="molecule type" value="Genomic_DNA"/>
</dbReference>
<organism evidence="2 3">
    <name type="scientific">Laodelphax striatellus</name>
    <name type="common">Small brown planthopper</name>
    <name type="synonym">Delphax striatella</name>
    <dbReference type="NCBI Taxonomy" id="195883"/>
    <lineage>
        <taxon>Eukaryota</taxon>
        <taxon>Metazoa</taxon>
        <taxon>Ecdysozoa</taxon>
        <taxon>Arthropoda</taxon>
        <taxon>Hexapoda</taxon>
        <taxon>Insecta</taxon>
        <taxon>Pterygota</taxon>
        <taxon>Neoptera</taxon>
        <taxon>Paraneoptera</taxon>
        <taxon>Hemiptera</taxon>
        <taxon>Auchenorrhyncha</taxon>
        <taxon>Fulgoroidea</taxon>
        <taxon>Delphacidae</taxon>
        <taxon>Criomorphinae</taxon>
        <taxon>Laodelphax</taxon>
    </lineage>
</organism>
<dbReference type="InParanoid" id="A0A482X552"/>
<dbReference type="Proteomes" id="UP000291343">
    <property type="component" value="Unassembled WGS sequence"/>
</dbReference>
<protein>
    <submittedName>
        <fullName evidence="2">Uncharacterized protein</fullName>
    </submittedName>
</protein>
<feature type="compositionally biased region" description="Polar residues" evidence="1">
    <location>
        <begin position="41"/>
        <end position="50"/>
    </location>
</feature>
<evidence type="ECO:0000256" key="1">
    <source>
        <dbReference type="SAM" id="MobiDB-lite"/>
    </source>
</evidence>
<feature type="region of interest" description="Disordered" evidence="1">
    <location>
        <begin position="1"/>
        <end position="66"/>
    </location>
</feature>
<gene>
    <name evidence="2" type="ORF">LSTR_LSTR016688</name>
</gene>
<reference evidence="2 3" key="1">
    <citation type="journal article" date="2017" name="Gigascience">
        <title>Genome sequence of the small brown planthopper, Laodelphax striatellus.</title>
        <authorList>
            <person name="Zhu J."/>
            <person name="Jiang F."/>
            <person name="Wang X."/>
            <person name="Yang P."/>
            <person name="Bao Y."/>
            <person name="Zhao W."/>
            <person name="Wang W."/>
            <person name="Lu H."/>
            <person name="Wang Q."/>
            <person name="Cui N."/>
            <person name="Li J."/>
            <person name="Chen X."/>
            <person name="Luo L."/>
            <person name="Yu J."/>
            <person name="Kang L."/>
            <person name="Cui F."/>
        </authorList>
    </citation>
    <scope>NUCLEOTIDE SEQUENCE [LARGE SCALE GENOMIC DNA]</scope>
    <source>
        <strain evidence="2">Lst14</strain>
    </source>
</reference>
<dbReference type="AlphaFoldDB" id="A0A482X552"/>
<accession>A0A482X552</accession>
<name>A0A482X552_LAOST</name>
<feature type="compositionally biased region" description="Low complexity" evidence="1">
    <location>
        <begin position="16"/>
        <end position="34"/>
    </location>
</feature>
<sequence>MCSMGVAVRQRHTHSQPRSSSSSATAAGGSLDCDCGGGDSVASSPISNVTPPAPETRHYSQQSYHT</sequence>